<reference evidence="3 4" key="1">
    <citation type="submission" date="2022-10" db="EMBL/GenBank/DDBJ databases">
        <title>Luteolibacter arcticus strain CCTCC AB 2014275, whole genome shotgun sequencing project.</title>
        <authorList>
            <person name="Zhao G."/>
            <person name="Shen L."/>
        </authorList>
    </citation>
    <scope>NUCLEOTIDE SEQUENCE [LARGE SCALE GENOMIC DNA]</scope>
    <source>
        <strain evidence="3 4">CCTCC AB 2014275</strain>
    </source>
</reference>
<protein>
    <submittedName>
        <fullName evidence="3">Uncharacterized protein</fullName>
    </submittedName>
</protein>
<evidence type="ECO:0000313" key="4">
    <source>
        <dbReference type="Proteomes" id="UP001320876"/>
    </source>
</evidence>
<dbReference type="EMBL" id="JAPDDT010000005">
    <property type="protein sequence ID" value="MCW1923735.1"/>
    <property type="molecule type" value="Genomic_DNA"/>
</dbReference>
<dbReference type="Proteomes" id="UP001320876">
    <property type="component" value="Unassembled WGS sequence"/>
</dbReference>
<evidence type="ECO:0000256" key="2">
    <source>
        <dbReference type="SAM" id="SignalP"/>
    </source>
</evidence>
<feature type="chain" id="PRO_5045878720" evidence="2">
    <location>
        <begin position="20"/>
        <end position="274"/>
    </location>
</feature>
<gene>
    <name evidence="3" type="ORF">OKA05_14305</name>
</gene>
<feature type="signal peptide" evidence="2">
    <location>
        <begin position="1"/>
        <end position="19"/>
    </location>
</feature>
<evidence type="ECO:0000313" key="3">
    <source>
        <dbReference type="EMBL" id="MCW1923735.1"/>
    </source>
</evidence>
<accession>A0ABT3GJR9</accession>
<feature type="region of interest" description="Disordered" evidence="1">
    <location>
        <begin position="252"/>
        <end position="274"/>
    </location>
</feature>
<keyword evidence="4" id="KW-1185">Reference proteome</keyword>
<dbReference type="RefSeq" id="WP_264487843.1">
    <property type="nucleotide sequence ID" value="NZ_JAPDDT010000005.1"/>
</dbReference>
<organism evidence="3 4">
    <name type="scientific">Luteolibacter arcticus</name>
    <dbReference type="NCBI Taxonomy" id="1581411"/>
    <lineage>
        <taxon>Bacteria</taxon>
        <taxon>Pseudomonadati</taxon>
        <taxon>Verrucomicrobiota</taxon>
        <taxon>Verrucomicrobiia</taxon>
        <taxon>Verrucomicrobiales</taxon>
        <taxon>Verrucomicrobiaceae</taxon>
        <taxon>Luteolibacter</taxon>
    </lineage>
</organism>
<sequence>MFLRRLIPALAALILPLTAEPLPEGHFVDFIVVPVGPVPLAEFEKGAAPAAGGQGSGVQVKEVDPTEVPPNAVYVKKGNTTYQIPCFLNAIGTPVRTPVADTEVTLQIKTGTAVDAMTSLEKCVVPADARCVLVLLTKPLGEKKWTKPTVTFIPVPQSQVPQILVANASMAASCGAVFEGATKILLPPLKRHVWKPAPGKAQPNAAVALAMNGGGKFLPSLYEDRLTLAKGSTSILIAYEVTAQESFRGGKYAASTVPPGEFRPATEYPEKKTP</sequence>
<comment type="caution">
    <text evidence="3">The sequence shown here is derived from an EMBL/GenBank/DDBJ whole genome shotgun (WGS) entry which is preliminary data.</text>
</comment>
<proteinExistence type="predicted"/>
<evidence type="ECO:0000256" key="1">
    <source>
        <dbReference type="SAM" id="MobiDB-lite"/>
    </source>
</evidence>
<name>A0ABT3GJR9_9BACT</name>
<keyword evidence="2" id="KW-0732">Signal</keyword>